<keyword evidence="2" id="KW-0805">Transcription regulation</keyword>
<keyword evidence="5" id="KW-0539">Nucleus</keyword>
<accession>A0A5K6WDL2</accession>
<dbReference type="Pfam" id="PF03106">
    <property type="entry name" value="WRKY"/>
    <property type="match status" value="1"/>
</dbReference>
<name>A0A5K6WDL2_LILRE</name>
<dbReference type="AlphaFoldDB" id="A0A5K6WDL2"/>
<evidence type="ECO:0000313" key="7">
    <source>
        <dbReference type="EMBL" id="AYU71095.1"/>
    </source>
</evidence>
<dbReference type="PROSITE" id="PS50811">
    <property type="entry name" value="WRKY"/>
    <property type="match status" value="1"/>
</dbReference>
<sequence>MSSDDRELYHYRDPFSDDDLPFFSSIYLQRPSLDDYGLDPLPLPIMNSVDYGSSEQTFDLSSLPFQLLNVFGSYEGEKFMSDMVNDGSKVIETPITPISPVSWSSKDVEGENDLGRCKKDHLKPEDEVRPQPIKGVEDGCGVSIKLSKPRKKGEKRSRGPCFAFITVSEVDLLEDGYRWRKYGQKAVKNNHYPRNYYRCTTQKCSVKKRVERSFQDPKTVITTYEGQHTHHSPATIRESLQC</sequence>
<evidence type="ECO:0000256" key="4">
    <source>
        <dbReference type="ARBA" id="ARBA00023163"/>
    </source>
</evidence>
<keyword evidence="4" id="KW-0804">Transcription</keyword>
<dbReference type="SUPFAM" id="SSF118290">
    <property type="entry name" value="WRKY DNA-binding domain"/>
    <property type="match status" value="1"/>
</dbReference>
<organism evidence="7">
    <name type="scientific">Lilium regale</name>
    <name type="common">Regal lily</name>
    <dbReference type="NCBI Taxonomy" id="82328"/>
    <lineage>
        <taxon>Eukaryota</taxon>
        <taxon>Viridiplantae</taxon>
        <taxon>Streptophyta</taxon>
        <taxon>Embryophyta</taxon>
        <taxon>Tracheophyta</taxon>
        <taxon>Spermatophyta</taxon>
        <taxon>Magnoliopsida</taxon>
        <taxon>Liliopsida</taxon>
        <taxon>Liliales</taxon>
        <taxon>Liliaceae</taxon>
        <taxon>Lilium</taxon>
    </lineage>
</organism>
<dbReference type="InterPro" id="IPR036576">
    <property type="entry name" value="WRKY_dom_sf"/>
</dbReference>
<dbReference type="GO" id="GO:0043565">
    <property type="term" value="F:sequence-specific DNA binding"/>
    <property type="evidence" value="ECO:0007669"/>
    <property type="project" value="InterPro"/>
</dbReference>
<dbReference type="PANTHER" id="PTHR31221:SF358">
    <property type="entry name" value="WRKY TRANSCRIPTION FACTOR 71"/>
    <property type="match status" value="1"/>
</dbReference>
<dbReference type="FunFam" id="2.20.25.80:FF:000003">
    <property type="entry name" value="WRKY transcription factor 57"/>
    <property type="match status" value="1"/>
</dbReference>
<evidence type="ECO:0000259" key="6">
    <source>
        <dbReference type="PROSITE" id="PS50811"/>
    </source>
</evidence>
<protein>
    <submittedName>
        <fullName evidence="7">Transcription factor WRKY28</fullName>
    </submittedName>
</protein>
<dbReference type="Gene3D" id="2.20.25.80">
    <property type="entry name" value="WRKY domain"/>
    <property type="match status" value="1"/>
</dbReference>
<reference evidence="7" key="1">
    <citation type="submission" date="2017-10" db="EMBL/GenBank/DDBJ databases">
        <title>Ectopic Expression of the Wild lily WRKY Transcription Factor LrWRKY75 in Arabidopsis thaliana Enhances Resistance to Botrytis cinerea by Regulating Defense-Related Genes in Jasmonate and Salicylate Signaling Pathways.</title>
        <authorList>
            <person name="Cui Q."/>
        </authorList>
    </citation>
    <scope>NUCLEOTIDE SEQUENCE</scope>
</reference>
<evidence type="ECO:0000256" key="3">
    <source>
        <dbReference type="ARBA" id="ARBA00023125"/>
    </source>
</evidence>
<dbReference type="GO" id="GO:0005634">
    <property type="term" value="C:nucleus"/>
    <property type="evidence" value="ECO:0007669"/>
    <property type="project" value="UniProtKB-SubCell"/>
</dbReference>
<dbReference type="InterPro" id="IPR044810">
    <property type="entry name" value="WRKY_plant"/>
</dbReference>
<evidence type="ECO:0000256" key="5">
    <source>
        <dbReference type="ARBA" id="ARBA00023242"/>
    </source>
</evidence>
<dbReference type="SMART" id="SM00774">
    <property type="entry name" value="WRKY"/>
    <property type="match status" value="1"/>
</dbReference>
<dbReference type="PANTHER" id="PTHR31221">
    <property type="entry name" value="WRKY TRANSCRIPTION FACTOR PROTEIN 1-RELATED"/>
    <property type="match status" value="1"/>
</dbReference>
<feature type="domain" description="WRKY" evidence="6">
    <location>
        <begin position="168"/>
        <end position="233"/>
    </location>
</feature>
<gene>
    <name evidence="7" type="primary">WRKY28</name>
</gene>
<evidence type="ECO:0000256" key="1">
    <source>
        <dbReference type="ARBA" id="ARBA00004123"/>
    </source>
</evidence>
<dbReference type="GO" id="GO:0003700">
    <property type="term" value="F:DNA-binding transcription factor activity"/>
    <property type="evidence" value="ECO:0007669"/>
    <property type="project" value="InterPro"/>
</dbReference>
<proteinExistence type="evidence at transcript level"/>
<dbReference type="EMBL" id="MG149577">
    <property type="protein sequence ID" value="AYU71095.1"/>
    <property type="molecule type" value="mRNA"/>
</dbReference>
<comment type="subcellular location">
    <subcellularLocation>
        <location evidence="1">Nucleus</location>
    </subcellularLocation>
</comment>
<evidence type="ECO:0000256" key="2">
    <source>
        <dbReference type="ARBA" id="ARBA00023015"/>
    </source>
</evidence>
<dbReference type="InterPro" id="IPR003657">
    <property type="entry name" value="WRKY_dom"/>
</dbReference>
<keyword evidence="3" id="KW-0238">DNA-binding</keyword>